<organism evidence="1 2">
    <name type="scientific">Knufia fluminis</name>
    <dbReference type="NCBI Taxonomy" id="191047"/>
    <lineage>
        <taxon>Eukaryota</taxon>
        <taxon>Fungi</taxon>
        <taxon>Dikarya</taxon>
        <taxon>Ascomycota</taxon>
        <taxon>Pezizomycotina</taxon>
        <taxon>Eurotiomycetes</taxon>
        <taxon>Chaetothyriomycetidae</taxon>
        <taxon>Chaetothyriales</taxon>
        <taxon>Trichomeriaceae</taxon>
        <taxon>Knufia</taxon>
    </lineage>
</organism>
<gene>
    <name evidence="1" type="ORF">OHC33_010701</name>
</gene>
<evidence type="ECO:0000313" key="1">
    <source>
        <dbReference type="EMBL" id="KAK5948267.1"/>
    </source>
</evidence>
<dbReference type="Proteomes" id="UP001316803">
    <property type="component" value="Unassembled WGS sequence"/>
</dbReference>
<dbReference type="AlphaFoldDB" id="A0AAN8EDY0"/>
<evidence type="ECO:0000313" key="2">
    <source>
        <dbReference type="Proteomes" id="UP001316803"/>
    </source>
</evidence>
<reference evidence="1 2" key="1">
    <citation type="submission" date="2022-12" db="EMBL/GenBank/DDBJ databases">
        <title>Genomic features and morphological characterization of a novel Knufia sp. strain isolated from spacecraft assembly facility.</title>
        <authorList>
            <person name="Teixeira M."/>
            <person name="Chander A.M."/>
            <person name="Stajich J.E."/>
            <person name="Venkateswaran K."/>
        </authorList>
    </citation>
    <scope>NUCLEOTIDE SEQUENCE [LARGE SCALE GENOMIC DNA]</scope>
    <source>
        <strain evidence="1 2">FJI-L2-BK-P2</strain>
    </source>
</reference>
<sequence length="117" mass="13071">MLNTTKTTNTHNDDDRTLQELRNLENAHQATIKQIKAIMDPQSTQKRPKLSERAVEVVKVVLLFYDKYNPAATTMAMDGERVELSNGEYLDLLCSVGANAARIAGMLDMAMLMLGQE</sequence>
<name>A0AAN8EDY0_9EURO</name>
<dbReference type="EMBL" id="JAKLMC020000050">
    <property type="protein sequence ID" value="KAK5948267.1"/>
    <property type="molecule type" value="Genomic_DNA"/>
</dbReference>
<accession>A0AAN8EDY0</accession>
<comment type="caution">
    <text evidence="1">The sequence shown here is derived from an EMBL/GenBank/DDBJ whole genome shotgun (WGS) entry which is preliminary data.</text>
</comment>
<protein>
    <submittedName>
        <fullName evidence="1">Uncharacterized protein</fullName>
    </submittedName>
</protein>
<keyword evidence="2" id="KW-1185">Reference proteome</keyword>
<proteinExistence type="predicted"/>